<proteinExistence type="inferred from homology"/>
<dbReference type="Proteomes" id="UP000199546">
    <property type="component" value="Unassembled WGS sequence"/>
</dbReference>
<dbReference type="Pfam" id="PF09375">
    <property type="entry name" value="Peptidase_M75"/>
    <property type="match status" value="1"/>
</dbReference>
<feature type="domain" description="Imelysin-like" evidence="5">
    <location>
        <begin position="146"/>
        <end position="370"/>
    </location>
</feature>
<dbReference type="PANTHER" id="PTHR39192:SF1">
    <property type="entry name" value="IRON UPTAKE SYSTEM COMPONENT EFEO"/>
    <property type="match status" value="1"/>
</dbReference>
<dbReference type="InterPro" id="IPR053377">
    <property type="entry name" value="Iron_uptake_EfeM/EfeO"/>
</dbReference>
<organism evidence="7 8">
    <name type="scientific">Geodermatophilus amargosae</name>
    <dbReference type="NCBI Taxonomy" id="1296565"/>
    <lineage>
        <taxon>Bacteria</taxon>
        <taxon>Bacillati</taxon>
        <taxon>Actinomycetota</taxon>
        <taxon>Actinomycetes</taxon>
        <taxon>Geodermatophilales</taxon>
        <taxon>Geodermatophilaceae</taxon>
        <taxon>Geodermatophilus</taxon>
    </lineage>
</organism>
<evidence type="ECO:0000256" key="3">
    <source>
        <dbReference type="ARBA" id="ARBA00022729"/>
    </source>
</evidence>
<dbReference type="NCBIfam" id="NF041757">
    <property type="entry name" value="EfeO"/>
    <property type="match status" value="1"/>
</dbReference>
<sequence>MRDRRLPLLTAALLAALTTAACGSADAGSGGASGGEAADTVPVAASDDACDVASSELPAGTHQFQVTNSGSQVTEFYVYADGDRVVGEVENIAPGLTRELLVELPAGTYEAACKPGMVGDGIRSDLTITGEAAQLSEDETLAQAGADYQRYVQSQTGALLEQTTAFVDAVEAGDVEGAKALFPVARTYWERIEPVAEVFGDLDPLIDGREGDQAEGEDFTGYHRIEQALWVGNTTEGMAPYAEQLLVNVREIVDLANETTLEPLQLANGAKALLDEIATGKITGEEDRYSHTDLWDFAANLEGSEAAVQALRPYLEETDPDLVAEIDERFAATEAELEQYRTDGGWTLHDQLTEDQLQGLSDSITALSESVGQVAAVVADQ</sequence>
<comment type="similarity">
    <text evidence="2">Belongs to the EfeM/EfeO family.</text>
</comment>
<dbReference type="Pfam" id="PF13473">
    <property type="entry name" value="Cupredoxin_1"/>
    <property type="match status" value="1"/>
</dbReference>
<dbReference type="STRING" id="1296565.SAMN05660657_05649"/>
<reference evidence="8" key="1">
    <citation type="submission" date="2016-10" db="EMBL/GenBank/DDBJ databases">
        <authorList>
            <person name="Varghese N."/>
            <person name="Submissions S."/>
        </authorList>
    </citation>
    <scope>NUCLEOTIDE SEQUENCE [LARGE SCALE GENOMIC DNA]</scope>
    <source>
        <strain evidence="8">DSM 46136</strain>
    </source>
</reference>
<dbReference type="InterPro" id="IPR018976">
    <property type="entry name" value="Imelysin-like"/>
</dbReference>
<evidence type="ECO:0000256" key="1">
    <source>
        <dbReference type="ARBA" id="ARBA00004418"/>
    </source>
</evidence>
<dbReference type="EMBL" id="FPBA01000048">
    <property type="protein sequence ID" value="SFU09754.1"/>
    <property type="molecule type" value="Genomic_DNA"/>
</dbReference>
<dbReference type="NCBIfam" id="NF007697">
    <property type="entry name" value="PRK10378.1"/>
    <property type="match status" value="1"/>
</dbReference>
<accession>A0A1I7DDR7</accession>
<name>A0A1I7DDR7_9ACTN</name>
<protein>
    <submittedName>
        <fullName evidence="7">Iron uptake system component EfeO</fullName>
    </submittedName>
</protein>
<feature type="signal peptide" evidence="4">
    <location>
        <begin position="1"/>
        <end position="27"/>
    </location>
</feature>
<feature type="chain" id="PRO_5011751507" evidence="4">
    <location>
        <begin position="28"/>
        <end position="381"/>
    </location>
</feature>
<evidence type="ECO:0000313" key="7">
    <source>
        <dbReference type="EMBL" id="SFU09754.1"/>
    </source>
</evidence>
<dbReference type="RefSeq" id="WP_175551881.1">
    <property type="nucleotide sequence ID" value="NZ_FPBA01000048.1"/>
</dbReference>
<dbReference type="InterPro" id="IPR038352">
    <property type="entry name" value="Imelysin_sf"/>
</dbReference>
<comment type="subcellular location">
    <subcellularLocation>
        <location evidence="1">Periplasm</location>
    </subcellularLocation>
</comment>
<evidence type="ECO:0000256" key="4">
    <source>
        <dbReference type="SAM" id="SignalP"/>
    </source>
</evidence>
<dbReference type="GO" id="GO:0042597">
    <property type="term" value="C:periplasmic space"/>
    <property type="evidence" value="ECO:0007669"/>
    <property type="project" value="UniProtKB-SubCell"/>
</dbReference>
<feature type="domain" description="EfeO-type cupredoxin-like" evidence="6">
    <location>
        <begin position="26"/>
        <end position="120"/>
    </location>
</feature>
<dbReference type="InterPro" id="IPR034981">
    <property type="entry name" value="Imelysin-like_EfeO/Algp7"/>
</dbReference>
<dbReference type="InterPro" id="IPR050894">
    <property type="entry name" value="EfeM/EfeO_iron_uptake"/>
</dbReference>
<keyword evidence="8" id="KW-1185">Reference proteome</keyword>
<dbReference type="PANTHER" id="PTHR39192">
    <property type="entry name" value="IRON UPTAKE SYSTEM COMPONENT EFEO"/>
    <property type="match status" value="1"/>
</dbReference>
<dbReference type="Gene3D" id="1.20.1420.20">
    <property type="entry name" value="M75 peptidase, HXXE motif"/>
    <property type="match status" value="1"/>
</dbReference>
<dbReference type="AlphaFoldDB" id="A0A1I7DDR7"/>
<keyword evidence="3 4" id="KW-0732">Signal</keyword>
<dbReference type="CDD" id="cd14656">
    <property type="entry name" value="Imelysin-like_EfeO"/>
    <property type="match status" value="1"/>
</dbReference>
<evidence type="ECO:0000259" key="6">
    <source>
        <dbReference type="Pfam" id="PF13473"/>
    </source>
</evidence>
<dbReference type="PROSITE" id="PS51257">
    <property type="entry name" value="PROKAR_LIPOPROTEIN"/>
    <property type="match status" value="1"/>
</dbReference>
<evidence type="ECO:0000256" key="2">
    <source>
        <dbReference type="ARBA" id="ARBA00005989"/>
    </source>
</evidence>
<evidence type="ECO:0000313" key="8">
    <source>
        <dbReference type="Proteomes" id="UP000199546"/>
    </source>
</evidence>
<dbReference type="InterPro" id="IPR028096">
    <property type="entry name" value="EfeO_Cupredoxin"/>
</dbReference>
<evidence type="ECO:0000259" key="5">
    <source>
        <dbReference type="Pfam" id="PF09375"/>
    </source>
</evidence>
<gene>
    <name evidence="7" type="ORF">SAMN05660657_05649</name>
</gene>